<dbReference type="PANTHER" id="PTHR42812:SF5">
    <property type="entry name" value="ENDO-ARABINASE"/>
    <property type="match status" value="1"/>
</dbReference>
<accession>A0A3B1DLV6</accession>
<dbReference type="Gene3D" id="2.115.10.20">
    <property type="entry name" value="Glycosyl hydrolase domain, family 43"/>
    <property type="match status" value="1"/>
</dbReference>
<name>A0A3B1DLV6_9ZZZZ</name>
<evidence type="ECO:0000256" key="1">
    <source>
        <dbReference type="ARBA" id="ARBA00009865"/>
    </source>
</evidence>
<feature type="non-terminal residue" evidence="4">
    <location>
        <position position="1"/>
    </location>
</feature>
<dbReference type="InterPro" id="IPR023296">
    <property type="entry name" value="Glyco_hydro_beta-prop_sf"/>
</dbReference>
<dbReference type="CDD" id="cd08991">
    <property type="entry name" value="GH43_HoAraf43-like"/>
    <property type="match status" value="1"/>
</dbReference>
<gene>
    <name evidence="4" type="ORF">MNBD_PLANCTO03-1396</name>
</gene>
<dbReference type="Gene3D" id="2.60.120.200">
    <property type="match status" value="1"/>
</dbReference>
<dbReference type="InterPro" id="IPR013320">
    <property type="entry name" value="ConA-like_dom_sf"/>
</dbReference>
<dbReference type="InterPro" id="IPR051795">
    <property type="entry name" value="Glycosyl_Hydrlase_43"/>
</dbReference>
<sequence>TFANPLEVRAADPEVLFDGGVYYMYATSEAGRGFVVWTSRDLVTWRPRGLAFAKTAGGWGQRDFWAPSIVKAGGRYLLYYNAQPGDAPQGSARGHRICVAEADNPLGPFRDVAAPLFDPGSMAIDADIFVDEDGKGYLYYANGSIWVVPLDASLTKVVGEPVLCLEPKQVWEQKWNEAPHVIRHDKKYILFYSAPGYDMPEYSVAYAVADSPMGPWLKPHASPILSRTPLVSGPGHNAITTSPDGRELWMVYHTHQQLSGGDPRQIAIDRVRIVDDPSFGVRVEVDGPTTLLQTLPSGAVGPYGAKSDEFDGQTLDRARWSIVNERAGAWRLESGRLVVTTHNGDVWGARYDLKNLFLQTPPAGDFEIVTKINFRVQQNYDQVFLVIWQDHNNYVRLGNVYAGGRRWQMVRELGGRPEQTLVPNTIGDDVWMKITRRGRSYECAVSVDGKAWWPVGPPMAADFSEVQVGLGAASPGGGRKAKAAFEFFRYRPLPARGGGRLGEPSVPKP</sequence>
<dbReference type="Pfam" id="PF07081">
    <property type="entry name" value="DUF1349"/>
    <property type="match status" value="1"/>
</dbReference>
<keyword evidence="2" id="KW-0378">Hydrolase</keyword>
<dbReference type="Pfam" id="PF04616">
    <property type="entry name" value="Glyco_hydro_43"/>
    <property type="match status" value="1"/>
</dbReference>
<protein>
    <recommendedName>
        <fullName evidence="5">Xylan 1,4-beta-xylosidase</fullName>
    </recommendedName>
</protein>
<dbReference type="SUPFAM" id="SSF75005">
    <property type="entry name" value="Arabinanase/levansucrase/invertase"/>
    <property type="match status" value="1"/>
</dbReference>
<dbReference type="AlphaFoldDB" id="A0A3B1DLV6"/>
<dbReference type="InterPro" id="IPR009784">
    <property type="entry name" value="DUF1349"/>
</dbReference>
<evidence type="ECO:0008006" key="5">
    <source>
        <dbReference type="Google" id="ProtNLM"/>
    </source>
</evidence>
<proteinExistence type="inferred from homology"/>
<organism evidence="4">
    <name type="scientific">hydrothermal vent metagenome</name>
    <dbReference type="NCBI Taxonomy" id="652676"/>
    <lineage>
        <taxon>unclassified sequences</taxon>
        <taxon>metagenomes</taxon>
        <taxon>ecological metagenomes</taxon>
    </lineage>
</organism>
<reference evidence="4" key="1">
    <citation type="submission" date="2018-06" db="EMBL/GenBank/DDBJ databases">
        <authorList>
            <person name="Zhirakovskaya E."/>
        </authorList>
    </citation>
    <scope>NUCLEOTIDE SEQUENCE</scope>
</reference>
<dbReference type="GO" id="GO:0005975">
    <property type="term" value="P:carbohydrate metabolic process"/>
    <property type="evidence" value="ECO:0007669"/>
    <property type="project" value="InterPro"/>
</dbReference>
<evidence type="ECO:0000313" key="4">
    <source>
        <dbReference type="EMBL" id="VAX35910.1"/>
    </source>
</evidence>
<dbReference type="SUPFAM" id="SSF49899">
    <property type="entry name" value="Concanavalin A-like lectins/glucanases"/>
    <property type="match status" value="1"/>
</dbReference>
<dbReference type="InterPro" id="IPR006710">
    <property type="entry name" value="Glyco_hydro_43"/>
</dbReference>
<dbReference type="EMBL" id="UOGK01000021">
    <property type="protein sequence ID" value="VAX35910.1"/>
    <property type="molecule type" value="Genomic_DNA"/>
</dbReference>
<dbReference type="PANTHER" id="PTHR42812">
    <property type="entry name" value="BETA-XYLOSIDASE"/>
    <property type="match status" value="1"/>
</dbReference>
<comment type="similarity">
    <text evidence="1">Belongs to the glycosyl hydrolase 43 family.</text>
</comment>
<dbReference type="GO" id="GO:0004553">
    <property type="term" value="F:hydrolase activity, hydrolyzing O-glycosyl compounds"/>
    <property type="evidence" value="ECO:0007669"/>
    <property type="project" value="InterPro"/>
</dbReference>
<evidence type="ECO:0000256" key="3">
    <source>
        <dbReference type="ARBA" id="ARBA00023295"/>
    </source>
</evidence>
<evidence type="ECO:0000256" key="2">
    <source>
        <dbReference type="ARBA" id="ARBA00022801"/>
    </source>
</evidence>
<keyword evidence="3" id="KW-0326">Glycosidase</keyword>